<dbReference type="EMBL" id="ABJB011110309">
    <property type="status" value="NOT_ANNOTATED_CDS"/>
    <property type="molecule type" value="Genomic_DNA"/>
</dbReference>
<dbReference type="Proteomes" id="UP000001555">
    <property type="component" value="Unassembled WGS sequence"/>
</dbReference>
<gene>
    <name evidence="1" type="ORF">IscW_ISCW015420</name>
</gene>
<dbReference type="VEuPathDB" id="VectorBase:ISCI015420"/>
<evidence type="ECO:0000313" key="3">
    <source>
        <dbReference type="Proteomes" id="UP000001555"/>
    </source>
</evidence>
<dbReference type="Gene3D" id="2.60.120.1000">
    <property type="match status" value="1"/>
</dbReference>
<reference evidence="2" key="2">
    <citation type="submission" date="2020-05" db="UniProtKB">
        <authorList>
            <consortium name="EnsemblMetazoa"/>
        </authorList>
    </citation>
    <scope>IDENTIFICATION</scope>
    <source>
        <strain evidence="2">wikel</strain>
    </source>
</reference>
<dbReference type="PaxDb" id="6945-B7QMX8"/>
<dbReference type="VEuPathDB" id="VectorBase:ISCW015420"/>
<organism>
    <name type="scientific">Ixodes scapularis</name>
    <name type="common">Black-legged tick</name>
    <name type="synonym">Deer tick</name>
    <dbReference type="NCBI Taxonomy" id="6945"/>
    <lineage>
        <taxon>Eukaryota</taxon>
        <taxon>Metazoa</taxon>
        <taxon>Ecdysozoa</taxon>
        <taxon>Arthropoda</taxon>
        <taxon>Chelicerata</taxon>
        <taxon>Arachnida</taxon>
        <taxon>Acari</taxon>
        <taxon>Parasitiformes</taxon>
        <taxon>Ixodida</taxon>
        <taxon>Ixodoidea</taxon>
        <taxon>Ixodidae</taxon>
        <taxon>Ixodinae</taxon>
        <taxon>Ixodes</taxon>
    </lineage>
</organism>
<evidence type="ECO:0000313" key="2">
    <source>
        <dbReference type="EnsemblMetazoa" id="ISCW015420-PA"/>
    </source>
</evidence>
<dbReference type="EMBL" id="DS973814">
    <property type="protein sequence ID" value="EEC20200.1"/>
    <property type="molecule type" value="Genomic_DNA"/>
</dbReference>
<dbReference type="HOGENOM" id="CLU_134783_1_0_1"/>
<dbReference type="InParanoid" id="B7QMX8"/>
<dbReference type="EnsemblMetazoa" id="ISCW015420-RA">
    <property type="protein sequence ID" value="ISCW015420-PA"/>
    <property type="gene ID" value="ISCW015420"/>
</dbReference>
<dbReference type="VEuPathDB" id="VectorBase:ISCP_004473"/>
<dbReference type="OrthoDB" id="6022531at2759"/>
<sequence>MARWVGRNWQDQFYWGGAETDSRSCGCHPHCLRTPRNSTCNCDANVKQVWLEDAGLLLDASRLPVLQLRFGDTGEANEAGKHTLGPLVCRATGHVGQCPRGDARRQRLP</sequence>
<proteinExistence type="predicted"/>
<reference evidence="1 3" key="1">
    <citation type="submission" date="2008-03" db="EMBL/GenBank/DDBJ databases">
        <title>Annotation of Ixodes scapularis.</title>
        <authorList>
            <consortium name="Ixodes scapularis Genome Project Consortium"/>
            <person name="Caler E."/>
            <person name="Hannick L.I."/>
            <person name="Bidwell S."/>
            <person name="Joardar V."/>
            <person name="Thiagarajan M."/>
            <person name="Amedeo P."/>
            <person name="Galinsky K.J."/>
            <person name="Schobel S."/>
            <person name="Inman J."/>
            <person name="Hostetler J."/>
            <person name="Miller J."/>
            <person name="Hammond M."/>
            <person name="Megy K."/>
            <person name="Lawson D."/>
            <person name="Kodira C."/>
            <person name="Sutton G."/>
            <person name="Meyer J."/>
            <person name="Hill C.A."/>
            <person name="Birren B."/>
            <person name="Nene V."/>
            <person name="Collins F."/>
            <person name="Alarcon-Chaidez F."/>
            <person name="Wikel S."/>
            <person name="Strausberg R."/>
        </authorList>
    </citation>
    <scope>NUCLEOTIDE SEQUENCE [LARGE SCALE GENOMIC DNA]</scope>
    <source>
        <strain evidence="3">Wikel</strain>
        <strain evidence="1">Wikel colony</strain>
    </source>
</reference>
<evidence type="ECO:0000313" key="1">
    <source>
        <dbReference type="EMBL" id="EEC20200.1"/>
    </source>
</evidence>
<keyword evidence="3" id="KW-1185">Reference proteome</keyword>
<name>B7QMX8_IXOSC</name>
<accession>B7QMX8</accession>
<dbReference type="AlphaFoldDB" id="B7QMX8"/>
<protein>
    <submittedName>
        <fullName evidence="1 2">Uncharacterized protein</fullName>
    </submittedName>
</protein>